<reference evidence="1" key="1">
    <citation type="submission" date="2017-01" db="EMBL/GenBank/DDBJ databases">
        <authorList>
            <person name="Lo R."/>
        </authorList>
    </citation>
    <scope>NUCLEOTIDE SEQUENCE</scope>
    <source>
        <strain evidence="1">537</strain>
    </source>
</reference>
<dbReference type="RefSeq" id="WP_098393777.1">
    <property type="nucleotide sequence ID" value="NZ_CP066300.1"/>
</dbReference>
<sequence length="102" mass="11818">MFLVEINIKETELNKLTETEATMMLEQHRKWFNNYAEKGTFLLVGPFKNSGMSGMIISKNDNIELLQAIISEDVYYPNLAEYSIREFSANIISDKLKNYKGE</sequence>
<name>A0AAP8E1G3_9LACT</name>
<proteinExistence type="predicted"/>
<evidence type="ECO:0000313" key="2">
    <source>
        <dbReference type="Proteomes" id="UP000225275"/>
    </source>
</evidence>
<dbReference type="Gene3D" id="3.30.70.1060">
    <property type="entry name" value="Dimeric alpha+beta barrel"/>
    <property type="match status" value="1"/>
</dbReference>
<dbReference type="Proteomes" id="UP000225275">
    <property type="component" value="Unassembled WGS sequence"/>
</dbReference>
<dbReference type="EMBL" id="MTJS01000002">
    <property type="protein sequence ID" value="PFG89168.1"/>
    <property type="molecule type" value="Genomic_DNA"/>
</dbReference>
<accession>A0AAP8E1G3</accession>
<dbReference type="InterPro" id="IPR011008">
    <property type="entry name" value="Dimeric_a/b-barrel"/>
</dbReference>
<protein>
    <recommendedName>
        <fullName evidence="3">YCII-related domain-containing protein</fullName>
    </recommendedName>
</protein>
<evidence type="ECO:0000313" key="1">
    <source>
        <dbReference type="EMBL" id="PFG89168.1"/>
    </source>
</evidence>
<dbReference type="AlphaFoldDB" id="A0AAP8E1G3"/>
<dbReference type="SUPFAM" id="SSF54909">
    <property type="entry name" value="Dimeric alpha+beta barrel"/>
    <property type="match status" value="1"/>
</dbReference>
<organism evidence="1 2">
    <name type="scientific">Lactococcus lactis</name>
    <dbReference type="NCBI Taxonomy" id="1358"/>
    <lineage>
        <taxon>Bacteria</taxon>
        <taxon>Bacillati</taxon>
        <taxon>Bacillota</taxon>
        <taxon>Bacilli</taxon>
        <taxon>Lactobacillales</taxon>
        <taxon>Streptococcaceae</taxon>
        <taxon>Lactococcus</taxon>
    </lineage>
</organism>
<evidence type="ECO:0008006" key="3">
    <source>
        <dbReference type="Google" id="ProtNLM"/>
    </source>
</evidence>
<reference evidence="1" key="2">
    <citation type="journal article" date="2018" name="Food Control">
        <title>Characterization of Lactococcus lactis isolates from herbs, fruits and vegetables for use as biopreservatives against Listeria monocytogenes in cheese.</title>
        <authorList>
            <person name="Ho V."/>
            <person name="Lo R."/>
            <person name="Bansal N."/>
            <person name="Turner M.S."/>
        </authorList>
    </citation>
    <scope>NUCLEOTIDE SEQUENCE</scope>
    <source>
        <strain evidence="1">537</strain>
    </source>
</reference>
<gene>
    <name evidence="1" type="ORF">BW154_06745</name>
</gene>
<comment type="caution">
    <text evidence="1">The sequence shown here is derived from an EMBL/GenBank/DDBJ whole genome shotgun (WGS) entry which is preliminary data.</text>
</comment>